<dbReference type="PANTHER" id="PTHR23355">
    <property type="entry name" value="RIBONUCLEASE"/>
    <property type="match status" value="1"/>
</dbReference>
<proteinExistence type="predicted"/>
<dbReference type="Pfam" id="PF23214">
    <property type="entry name" value="SH3_CYT4"/>
    <property type="match status" value="1"/>
</dbReference>
<dbReference type="SMART" id="SM00955">
    <property type="entry name" value="RNB"/>
    <property type="match status" value="1"/>
</dbReference>
<evidence type="ECO:0000313" key="2">
    <source>
        <dbReference type="EMBL" id="KAF2010674.1"/>
    </source>
</evidence>
<feature type="domain" description="RNB" evidence="1">
    <location>
        <begin position="532"/>
        <end position="891"/>
    </location>
</feature>
<protein>
    <submittedName>
        <fullName evidence="2">RNB-domain-containing protein</fullName>
    </submittedName>
</protein>
<accession>A0A6A5XD33</accession>
<reference evidence="2" key="1">
    <citation type="journal article" date="2020" name="Stud. Mycol.">
        <title>101 Dothideomycetes genomes: a test case for predicting lifestyles and emergence of pathogens.</title>
        <authorList>
            <person name="Haridas S."/>
            <person name="Albert R."/>
            <person name="Binder M."/>
            <person name="Bloem J."/>
            <person name="Labutti K."/>
            <person name="Salamov A."/>
            <person name="Andreopoulos B."/>
            <person name="Baker S."/>
            <person name="Barry K."/>
            <person name="Bills G."/>
            <person name="Bluhm B."/>
            <person name="Cannon C."/>
            <person name="Castanera R."/>
            <person name="Culley D."/>
            <person name="Daum C."/>
            <person name="Ezra D."/>
            <person name="Gonzalez J."/>
            <person name="Henrissat B."/>
            <person name="Kuo A."/>
            <person name="Liang C."/>
            <person name="Lipzen A."/>
            <person name="Lutzoni F."/>
            <person name="Magnuson J."/>
            <person name="Mondo S."/>
            <person name="Nolan M."/>
            <person name="Ohm R."/>
            <person name="Pangilinan J."/>
            <person name="Park H.-J."/>
            <person name="Ramirez L."/>
            <person name="Alfaro M."/>
            <person name="Sun H."/>
            <person name="Tritt A."/>
            <person name="Yoshinaga Y."/>
            <person name="Zwiers L.-H."/>
            <person name="Turgeon B."/>
            <person name="Goodwin S."/>
            <person name="Spatafora J."/>
            <person name="Crous P."/>
            <person name="Grigoriev I."/>
        </authorList>
    </citation>
    <scope>NUCLEOTIDE SEQUENCE</scope>
    <source>
        <strain evidence="2">CBS 175.79</strain>
    </source>
</reference>
<dbReference type="Pfam" id="PF25522">
    <property type="entry name" value="OB_cyt-4"/>
    <property type="match status" value="1"/>
</dbReference>
<evidence type="ECO:0000313" key="3">
    <source>
        <dbReference type="Proteomes" id="UP000799778"/>
    </source>
</evidence>
<dbReference type="PANTHER" id="PTHR23355:SF65">
    <property type="entry name" value="EXORIBONUCLEASE CYT-4, PUTATIVE (AFU_ORTHOLOGUE AFUA_7G01550)-RELATED"/>
    <property type="match status" value="1"/>
</dbReference>
<dbReference type="Pfam" id="PF00773">
    <property type="entry name" value="RNB"/>
    <property type="match status" value="1"/>
</dbReference>
<evidence type="ECO:0000259" key="1">
    <source>
        <dbReference type="SMART" id="SM00955"/>
    </source>
</evidence>
<organism evidence="2 3">
    <name type="scientific">Aaosphaeria arxii CBS 175.79</name>
    <dbReference type="NCBI Taxonomy" id="1450172"/>
    <lineage>
        <taxon>Eukaryota</taxon>
        <taxon>Fungi</taxon>
        <taxon>Dikarya</taxon>
        <taxon>Ascomycota</taxon>
        <taxon>Pezizomycotina</taxon>
        <taxon>Dothideomycetes</taxon>
        <taxon>Pleosporomycetidae</taxon>
        <taxon>Pleosporales</taxon>
        <taxon>Pleosporales incertae sedis</taxon>
        <taxon>Aaosphaeria</taxon>
    </lineage>
</organism>
<dbReference type="GO" id="GO:0000175">
    <property type="term" value="F:3'-5'-RNA exonuclease activity"/>
    <property type="evidence" value="ECO:0007669"/>
    <property type="project" value="TreeGrafter"/>
</dbReference>
<dbReference type="GeneID" id="54291603"/>
<dbReference type="Proteomes" id="UP000799778">
    <property type="component" value="Unassembled WGS sequence"/>
</dbReference>
<dbReference type="AlphaFoldDB" id="A0A6A5XD33"/>
<dbReference type="InterPro" id="IPR012340">
    <property type="entry name" value="NA-bd_OB-fold"/>
</dbReference>
<dbReference type="InterPro" id="IPR056624">
    <property type="entry name" value="WH_CYT4"/>
</dbReference>
<dbReference type="InterPro" id="IPR050180">
    <property type="entry name" value="RNR_Ribonuclease"/>
</dbReference>
<dbReference type="EMBL" id="ML978076">
    <property type="protein sequence ID" value="KAF2010674.1"/>
    <property type="molecule type" value="Genomic_DNA"/>
</dbReference>
<dbReference type="InterPro" id="IPR001900">
    <property type="entry name" value="RNase_II/R"/>
</dbReference>
<keyword evidence="3" id="KW-1185">Reference proteome</keyword>
<name>A0A6A5XD33_9PLEO</name>
<dbReference type="InterPro" id="IPR057912">
    <property type="entry name" value="OB_CYT4_C"/>
</dbReference>
<dbReference type="Pfam" id="PF23216">
    <property type="entry name" value="WHD_CYT4"/>
    <property type="match status" value="1"/>
</dbReference>
<dbReference type="SUPFAM" id="SSF50249">
    <property type="entry name" value="Nucleic acid-binding proteins"/>
    <property type="match status" value="1"/>
</dbReference>
<dbReference type="GO" id="GO:0006402">
    <property type="term" value="P:mRNA catabolic process"/>
    <property type="evidence" value="ECO:0007669"/>
    <property type="project" value="TreeGrafter"/>
</dbReference>
<dbReference type="GO" id="GO:0000932">
    <property type="term" value="C:P-body"/>
    <property type="evidence" value="ECO:0007669"/>
    <property type="project" value="TreeGrafter"/>
</dbReference>
<dbReference type="RefSeq" id="XP_033379013.1">
    <property type="nucleotide sequence ID" value="XM_033534206.1"/>
</dbReference>
<dbReference type="GO" id="GO:0003723">
    <property type="term" value="F:RNA binding"/>
    <property type="evidence" value="ECO:0007669"/>
    <property type="project" value="InterPro"/>
</dbReference>
<dbReference type="OrthoDB" id="2285229at2759"/>
<dbReference type="InterPro" id="IPR056625">
    <property type="entry name" value="SH3_CYT4"/>
</dbReference>
<gene>
    <name evidence="2" type="ORF">BU24DRAFT_496613</name>
</gene>
<sequence length="1035" mass="116805">MWLRASSRSYGNVCWECHCRLAAQRRAIYQISVQNRGLSKATLRRTFYSASMRSQISTSATQDNVDSNAAVATPIRERLKLWQDTHGGPDQAALLPFENHPLRADIQNTIAKLSAGAKSDVMTSIELDEEQGDVDDSITIGLFLKPGDVVELSSPDSEPVLAVFVQQLDMQSQFYTVSGRWSHLLLANVTFAIQRCIDPSLIVPLVPFLPTKPSEASIKGEVHVPQELGAPIQRILEDMTNSAESIYRENSAVLDGAYQALADRTRTRMMTLHQIASTLLAPEDPSWKPSPAALLAVRKALHHNEFRFPFDSRSHRLTNVFSIRAIDDVAIVENVREWVREFGEFQAETVKSKPDITNVGRGATYISSFIDKARHLIRLSRKHRDPLSGYVGPRKSTVSIDESHLPDGIRMFTPQDQQIIKFLKAWVLTAQFERMPNLHSACTAILHATQCYGSDVYKYPRAHDRLRTMGRETGNLFLQEIGVIAPFENRALYDEHLMLPTIGLSRNLEILHAKAELTRRNPDFRDSMSRLRKDWGKLNVYCIDDIGAKEIDDGVSIERVEGHESEVWIHVHVANPTAFFDKSHVLTGLAAHLTETVYTPERTFSMLPAWVSQNYFSIEPDRPVLTFSTKLDLSNGVVLDKKIQPGMVNSVISITPGEVANYLREARTGTNPMLIVGKELLEHHPTRISPKLSSHQVQELQDLYAAARILWRMRAEAGAIRIKRTTTECKVYNPGVNRVLLVPPSTDRPRYDYLDPVIEVMTHVPDFSAHDINARNIVEEMMLLACQTAASWCAERNIPVMYRGTVETPSSSVGPVDQFLTSIVRPYIEEHGQMSPSLSSKYLQAVGRSISQSSPLRHRVIGAHSYLRVTSPLRRFSDMMSHWQIEAALQYEARTGKTFNYQSSAESVASVLPFSRQQVQESIITLIPRERLIRATQRISQQHWTAMALMRAYHNNEAPLPRTFKVALRRILDNGGAGAIGSLSDYSVGVVVESVPGFDFKVHDEWEVKIREFELFTRYIHVTPIRLLRREDLGI</sequence>